<dbReference type="GO" id="GO:0030154">
    <property type="term" value="P:cell differentiation"/>
    <property type="evidence" value="ECO:0007669"/>
    <property type="project" value="TreeGrafter"/>
</dbReference>
<dbReference type="Proteomes" id="UP001187415">
    <property type="component" value="Unassembled WGS sequence"/>
</dbReference>
<dbReference type="Pfam" id="PF15273">
    <property type="entry name" value="NHS"/>
    <property type="match status" value="1"/>
</dbReference>
<protein>
    <recommendedName>
        <fullName evidence="4">NHS-like protein 1</fullName>
    </recommendedName>
</protein>
<feature type="region of interest" description="Disordered" evidence="1">
    <location>
        <begin position="63"/>
        <end position="115"/>
    </location>
</feature>
<feature type="compositionally biased region" description="Low complexity" evidence="1">
    <location>
        <begin position="547"/>
        <end position="559"/>
    </location>
</feature>
<evidence type="ECO:0000313" key="3">
    <source>
        <dbReference type="Proteomes" id="UP001187415"/>
    </source>
</evidence>
<feature type="region of interest" description="Disordered" evidence="1">
    <location>
        <begin position="479"/>
        <end position="580"/>
    </location>
</feature>
<dbReference type="InterPro" id="IPR024845">
    <property type="entry name" value="NHS-like"/>
</dbReference>
<feature type="compositionally biased region" description="Low complexity" evidence="1">
    <location>
        <begin position="506"/>
        <end position="519"/>
    </location>
</feature>
<organism evidence="2 3">
    <name type="scientific">Channa striata</name>
    <name type="common">Snakehead murrel</name>
    <name type="synonym">Ophicephalus striatus</name>
    <dbReference type="NCBI Taxonomy" id="64152"/>
    <lineage>
        <taxon>Eukaryota</taxon>
        <taxon>Metazoa</taxon>
        <taxon>Chordata</taxon>
        <taxon>Craniata</taxon>
        <taxon>Vertebrata</taxon>
        <taxon>Euteleostomi</taxon>
        <taxon>Actinopterygii</taxon>
        <taxon>Neopterygii</taxon>
        <taxon>Teleostei</taxon>
        <taxon>Neoteleostei</taxon>
        <taxon>Acanthomorphata</taxon>
        <taxon>Anabantaria</taxon>
        <taxon>Anabantiformes</taxon>
        <taxon>Channoidei</taxon>
        <taxon>Channidae</taxon>
        <taxon>Channa</taxon>
    </lineage>
</organism>
<dbReference type="PANTHER" id="PTHR23039">
    <property type="entry name" value="NANCE-HORAN SYNDROME PROTEIN"/>
    <property type="match status" value="1"/>
</dbReference>
<keyword evidence="3" id="KW-1185">Reference proteome</keyword>
<dbReference type="PANTHER" id="PTHR23039:SF3">
    <property type="entry name" value="NHS-LIKE PROTEIN 1"/>
    <property type="match status" value="1"/>
</dbReference>
<dbReference type="AlphaFoldDB" id="A0AA88NEF2"/>
<reference evidence="2" key="1">
    <citation type="submission" date="2023-07" db="EMBL/GenBank/DDBJ databases">
        <title>Chromosome-level Genome Assembly of Striped Snakehead (Channa striata).</title>
        <authorList>
            <person name="Liu H."/>
        </authorList>
    </citation>
    <scope>NUCLEOTIDE SEQUENCE</scope>
    <source>
        <strain evidence="2">Gz</strain>
        <tissue evidence="2">Muscle</tissue>
    </source>
</reference>
<dbReference type="EMBL" id="JAUPFM010000003">
    <property type="protein sequence ID" value="KAK2857164.1"/>
    <property type="molecule type" value="Genomic_DNA"/>
</dbReference>
<proteinExistence type="predicted"/>
<evidence type="ECO:0000256" key="1">
    <source>
        <dbReference type="SAM" id="MobiDB-lite"/>
    </source>
</evidence>
<evidence type="ECO:0008006" key="4">
    <source>
        <dbReference type="Google" id="ProtNLM"/>
    </source>
</evidence>
<evidence type="ECO:0000313" key="2">
    <source>
        <dbReference type="EMBL" id="KAK2857164.1"/>
    </source>
</evidence>
<accession>A0AA88NEF2</accession>
<name>A0AA88NEF2_CHASR</name>
<feature type="compositionally biased region" description="Low complexity" evidence="1">
    <location>
        <begin position="300"/>
        <end position="315"/>
    </location>
</feature>
<gene>
    <name evidence="2" type="ORF">Q5P01_005899</name>
</gene>
<feature type="compositionally biased region" description="Polar residues" evidence="1">
    <location>
        <begin position="566"/>
        <end position="580"/>
    </location>
</feature>
<sequence length="641" mass="69448">MVLIGAAIKSVLKYLSKTRAGDGDSKWSVHYSTQRPQHGLLFVPGKRRSGSAGDLQACNGLTQHGCSEPASSHLHPPSPASPSSSSSLDQSEGRTRAGWKNKSRTMSSASSDEDERFILDNTRPLTPLVLNPIQLTSNWDAFAPAYEPTVDVEIEPTPRLPTPEERMRQQAEAVGTDIVPINITGESFDRQASLRRTLSRTDSLSRRPRNLTRHKTVTGISDGGQKPDAALVLPSQFSIVGQLPSSCTSINQQINVDKEVVEGGGIRTEGQSSVRRIRAPRGEGISRLMASLTSSPRVDSCQNPSSSVSSPSSEVCSLPRLATNSSLNSEASCNSASYRMLSASSSCCQSQDLQGFPITSSLPSTPSHALQPEWPYLSDKSLNEAAQHHSSTSSSHYLSSSSIADSESPFSYQTLDEQTQHSTQCSYTEASWSYQPLSPSSSVHSSQTGGEWNSISEMGCASRESWSYDPLLSSGRSSPAYADNASLCSEKDPSSPLLNREKRKSSTSSSCSRTIIRSISFRKSKRPPLPPLRSDSLKRRSGRSKPSRSSTSPRPGSSPRLERTHTSSQQTFNDPWVPRNNTKRCQSGLNCGTVTTFEPLSQDCCASTSDNSLLLSTSHKAPATAKLRPSPLGHHPQRRRH</sequence>
<feature type="compositionally biased region" description="Low complexity" evidence="1">
    <location>
        <begin position="69"/>
        <end position="88"/>
    </location>
</feature>
<comment type="caution">
    <text evidence="2">The sequence shown here is derived from an EMBL/GenBank/DDBJ whole genome shotgun (WGS) entry which is preliminary data.</text>
</comment>
<feature type="region of interest" description="Disordered" evidence="1">
    <location>
        <begin position="294"/>
        <end position="315"/>
    </location>
</feature>
<feature type="region of interest" description="Disordered" evidence="1">
    <location>
        <begin position="616"/>
        <end position="641"/>
    </location>
</feature>